<evidence type="ECO:0000256" key="1">
    <source>
        <dbReference type="SAM" id="MobiDB-lite"/>
    </source>
</evidence>
<name>A0A8T0Y0C0_9STRA</name>
<dbReference type="AlphaFoldDB" id="A0A8T0Y0C0"/>
<dbReference type="VEuPathDB" id="FungiDB:PC110_g12349"/>
<organism evidence="2 4">
    <name type="scientific">Phytophthora cactorum</name>
    <dbReference type="NCBI Taxonomy" id="29920"/>
    <lineage>
        <taxon>Eukaryota</taxon>
        <taxon>Sar</taxon>
        <taxon>Stramenopiles</taxon>
        <taxon>Oomycota</taxon>
        <taxon>Peronosporomycetes</taxon>
        <taxon>Peronosporales</taxon>
        <taxon>Peronosporaceae</taxon>
        <taxon>Phytophthora</taxon>
    </lineage>
</organism>
<dbReference type="EMBL" id="RCMG01002617">
    <property type="protein sequence ID" value="KAG2808114.1"/>
    <property type="molecule type" value="Genomic_DNA"/>
</dbReference>
<dbReference type="Proteomes" id="UP000735874">
    <property type="component" value="Unassembled WGS sequence"/>
</dbReference>
<protein>
    <submittedName>
        <fullName evidence="2">Uncharacterized protein</fullName>
    </submittedName>
</protein>
<dbReference type="EMBL" id="RCMK01002764">
    <property type="protein sequence ID" value="KAG2878739.1"/>
    <property type="molecule type" value="Genomic_DNA"/>
</dbReference>
<sequence length="58" mass="6155">MRGYPKIYGTIVQTGVVNPASCQASEEWIGAVNCPSQPLLSTTGTPSVNTKRDEISSN</sequence>
<reference evidence="2" key="1">
    <citation type="submission" date="2018-10" db="EMBL/GenBank/DDBJ databases">
        <title>Effector identification in a new, highly contiguous assembly of the strawberry crown rot pathogen Phytophthora cactorum.</title>
        <authorList>
            <person name="Armitage A.D."/>
            <person name="Nellist C.F."/>
            <person name="Bates H."/>
            <person name="Vickerstaff R.J."/>
            <person name="Harrison R.J."/>
        </authorList>
    </citation>
    <scope>NUCLEOTIDE SEQUENCE</scope>
    <source>
        <strain evidence="2">15-7</strain>
        <strain evidence="3">4040</strain>
    </source>
</reference>
<evidence type="ECO:0000313" key="2">
    <source>
        <dbReference type="EMBL" id="KAG2808114.1"/>
    </source>
</evidence>
<feature type="non-terminal residue" evidence="2">
    <location>
        <position position="58"/>
    </location>
</feature>
<evidence type="ECO:0000313" key="3">
    <source>
        <dbReference type="EMBL" id="KAG2878739.1"/>
    </source>
</evidence>
<accession>A0A8T0Y0C0</accession>
<gene>
    <name evidence="2" type="ORF">PC113_g23980</name>
    <name evidence="3" type="ORF">PC117_g26892</name>
</gene>
<feature type="region of interest" description="Disordered" evidence="1">
    <location>
        <begin position="35"/>
        <end position="58"/>
    </location>
</feature>
<proteinExistence type="predicted"/>
<feature type="compositionally biased region" description="Polar residues" evidence="1">
    <location>
        <begin position="35"/>
        <end position="49"/>
    </location>
</feature>
<evidence type="ECO:0000313" key="4">
    <source>
        <dbReference type="Proteomes" id="UP000735874"/>
    </source>
</evidence>
<comment type="caution">
    <text evidence="2">The sequence shown here is derived from an EMBL/GenBank/DDBJ whole genome shotgun (WGS) entry which is preliminary data.</text>
</comment>
<dbReference type="Proteomes" id="UP000736787">
    <property type="component" value="Unassembled WGS sequence"/>
</dbReference>